<reference evidence="13 14" key="1">
    <citation type="submission" date="2017-04" db="EMBL/GenBank/DDBJ databases">
        <title>Draft Aigarchaeota genome from a New Zealand hot spring.</title>
        <authorList>
            <person name="Reysenbach A.-L."/>
            <person name="Donaho J.A."/>
            <person name="Gerhart J."/>
            <person name="Kelley J.F."/>
            <person name="Kouba K."/>
            <person name="Podar M."/>
            <person name="Stott M."/>
        </authorList>
    </citation>
    <scope>NUCLEOTIDE SEQUENCE [LARGE SCALE GENOMIC DNA]</scope>
    <source>
        <strain evidence="13">NZ13_MG1</strain>
    </source>
</reference>
<keyword evidence="9" id="KW-0067">ATP-binding</keyword>
<keyword evidence="4" id="KW-0963">Cytoplasm</keyword>
<keyword evidence="7" id="KW-0548">Nucleotidyltransferase</keyword>
<evidence type="ECO:0000256" key="3">
    <source>
        <dbReference type="ARBA" id="ARBA00012584"/>
    </source>
</evidence>
<protein>
    <recommendedName>
        <fullName evidence="10">L-threonylcarbamoyladenylate synthase</fullName>
        <ecNumber evidence="3">2.7.7.87</ecNumber>
    </recommendedName>
    <alternativeName>
        <fullName evidence="10">L-threonylcarbamoyladenylate synthase</fullName>
    </alternativeName>
</protein>
<evidence type="ECO:0000256" key="2">
    <source>
        <dbReference type="ARBA" id="ARBA00007663"/>
    </source>
</evidence>
<dbReference type="InterPro" id="IPR017945">
    <property type="entry name" value="DHBP_synth_RibB-like_a/b_dom"/>
</dbReference>
<evidence type="ECO:0000259" key="12">
    <source>
        <dbReference type="PROSITE" id="PS51163"/>
    </source>
</evidence>
<evidence type="ECO:0000256" key="1">
    <source>
        <dbReference type="ARBA" id="ARBA00004496"/>
    </source>
</evidence>
<accession>A0A2R7Y171</accession>
<comment type="catalytic activity">
    <reaction evidence="11">
        <text>L-threonine + hydrogencarbonate + ATP = L-threonylcarbamoyladenylate + diphosphate + H2O</text>
        <dbReference type="Rhea" id="RHEA:36407"/>
        <dbReference type="ChEBI" id="CHEBI:15377"/>
        <dbReference type="ChEBI" id="CHEBI:17544"/>
        <dbReference type="ChEBI" id="CHEBI:30616"/>
        <dbReference type="ChEBI" id="CHEBI:33019"/>
        <dbReference type="ChEBI" id="CHEBI:57926"/>
        <dbReference type="ChEBI" id="CHEBI:73682"/>
        <dbReference type="EC" id="2.7.7.87"/>
    </reaction>
</comment>
<dbReference type="PANTHER" id="PTHR17490">
    <property type="entry name" value="SUA5"/>
    <property type="match status" value="1"/>
</dbReference>
<dbReference type="Pfam" id="PF01300">
    <property type="entry name" value="Sua5_yciO_yrdC"/>
    <property type="match status" value="1"/>
</dbReference>
<evidence type="ECO:0000313" key="14">
    <source>
        <dbReference type="Proteomes" id="UP000244066"/>
    </source>
</evidence>
<dbReference type="AlphaFoldDB" id="A0A2R7Y171"/>
<dbReference type="InterPro" id="IPR050156">
    <property type="entry name" value="TC-AMP_synthase_SUA5"/>
</dbReference>
<evidence type="ECO:0000256" key="7">
    <source>
        <dbReference type="ARBA" id="ARBA00022695"/>
    </source>
</evidence>
<dbReference type="GO" id="GO:0005524">
    <property type="term" value="F:ATP binding"/>
    <property type="evidence" value="ECO:0007669"/>
    <property type="project" value="UniProtKB-KW"/>
</dbReference>
<evidence type="ECO:0000256" key="6">
    <source>
        <dbReference type="ARBA" id="ARBA00022694"/>
    </source>
</evidence>
<dbReference type="Gene3D" id="3.90.870.10">
    <property type="entry name" value="DHBP synthase"/>
    <property type="match status" value="1"/>
</dbReference>
<evidence type="ECO:0000256" key="11">
    <source>
        <dbReference type="ARBA" id="ARBA00048366"/>
    </source>
</evidence>
<keyword evidence="5" id="KW-0808">Transferase</keyword>
<comment type="similarity">
    <text evidence="2">Belongs to the SUA5 family.</text>
</comment>
<keyword evidence="6" id="KW-0819">tRNA processing</keyword>
<evidence type="ECO:0000256" key="10">
    <source>
        <dbReference type="ARBA" id="ARBA00029774"/>
    </source>
</evidence>
<comment type="subcellular location">
    <subcellularLocation>
        <location evidence="1">Cytoplasm</location>
    </subcellularLocation>
</comment>
<dbReference type="SUPFAM" id="SSF55821">
    <property type="entry name" value="YrdC/RibB"/>
    <property type="match status" value="1"/>
</dbReference>
<dbReference type="EMBL" id="NDWU01000021">
    <property type="protein sequence ID" value="PUA31274.1"/>
    <property type="molecule type" value="Genomic_DNA"/>
</dbReference>
<evidence type="ECO:0000256" key="4">
    <source>
        <dbReference type="ARBA" id="ARBA00022490"/>
    </source>
</evidence>
<evidence type="ECO:0000256" key="9">
    <source>
        <dbReference type="ARBA" id="ARBA00022840"/>
    </source>
</evidence>
<comment type="caution">
    <text evidence="13">The sequence shown here is derived from an EMBL/GenBank/DDBJ whole genome shotgun (WGS) entry which is preliminary data.</text>
</comment>
<dbReference type="PROSITE" id="PS51163">
    <property type="entry name" value="YRDC"/>
    <property type="match status" value="1"/>
</dbReference>
<keyword evidence="8" id="KW-0547">Nucleotide-binding</keyword>
<dbReference type="GO" id="GO:0003725">
    <property type="term" value="F:double-stranded RNA binding"/>
    <property type="evidence" value="ECO:0007669"/>
    <property type="project" value="InterPro"/>
</dbReference>
<dbReference type="PANTHER" id="PTHR17490:SF16">
    <property type="entry name" value="THREONYLCARBAMOYL-AMP SYNTHASE"/>
    <property type="match status" value="1"/>
</dbReference>
<sequence length="210" mass="22564">MRLLKVSREAIRLAALVVRDGGLVVYPTDTVYGLGCNPLDDVAVSRAFFLKGRKDVPVPILGDSMESLERVAEFDEVAYEFCSAFWPGALSVVLPKRLPLERVTCGGPTVAVRIPASQVAIELARLSGGLLVGTSANVSGEPPAFDVLELDKRIAEGVDMILDGGRCAHRTPSTVVRIDGKSIKVLREGAVSVNAIKRRIEDLGLDLKLE</sequence>
<name>A0A2R7Y171_9ARCH</name>
<dbReference type="Proteomes" id="UP000244066">
    <property type="component" value="Unassembled WGS sequence"/>
</dbReference>
<dbReference type="NCBIfam" id="TIGR00057">
    <property type="entry name" value="L-threonylcarbamoyladenylate synthase"/>
    <property type="match status" value="1"/>
</dbReference>
<evidence type="ECO:0000313" key="13">
    <source>
        <dbReference type="EMBL" id="PUA31274.1"/>
    </source>
</evidence>
<organism evidence="13 14">
    <name type="scientific">Candidatus Terraquivivens tikiterensis</name>
    <dbReference type="NCBI Taxonomy" id="1980982"/>
    <lineage>
        <taxon>Archaea</taxon>
        <taxon>Nitrososphaerota</taxon>
        <taxon>Candidatus Wolframiiraptoraceae</taxon>
        <taxon>Candidatus Terraquivivens</taxon>
    </lineage>
</organism>
<dbReference type="GO" id="GO:0006450">
    <property type="term" value="P:regulation of translational fidelity"/>
    <property type="evidence" value="ECO:0007669"/>
    <property type="project" value="TreeGrafter"/>
</dbReference>
<dbReference type="GO" id="GO:0000049">
    <property type="term" value="F:tRNA binding"/>
    <property type="evidence" value="ECO:0007669"/>
    <property type="project" value="TreeGrafter"/>
</dbReference>
<dbReference type="GO" id="GO:0008033">
    <property type="term" value="P:tRNA processing"/>
    <property type="evidence" value="ECO:0007669"/>
    <property type="project" value="UniProtKB-KW"/>
</dbReference>
<dbReference type="InterPro" id="IPR006070">
    <property type="entry name" value="Sua5-like_dom"/>
</dbReference>
<proteinExistence type="inferred from homology"/>
<gene>
    <name evidence="13" type="ORF">B9J98_07065</name>
</gene>
<evidence type="ECO:0000256" key="8">
    <source>
        <dbReference type="ARBA" id="ARBA00022741"/>
    </source>
</evidence>
<dbReference type="GO" id="GO:0005737">
    <property type="term" value="C:cytoplasm"/>
    <property type="evidence" value="ECO:0007669"/>
    <property type="project" value="UniProtKB-SubCell"/>
</dbReference>
<dbReference type="EC" id="2.7.7.87" evidence="3"/>
<feature type="domain" description="YrdC-like" evidence="12">
    <location>
        <begin position="8"/>
        <end position="191"/>
    </location>
</feature>
<dbReference type="GO" id="GO:0061710">
    <property type="term" value="F:L-threonylcarbamoyladenylate synthase"/>
    <property type="evidence" value="ECO:0007669"/>
    <property type="project" value="UniProtKB-EC"/>
</dbReference>
<evidence type="ECO:0000256" key="5">
    <source>
        <dbReference type="ARBA" id="ARBA00022679"/>
    </source>
</evidence>